<protein>
    <submittedName>
        <fullName evidence="1">Uncharacterized protein</fullName>
    </submittedName>
</protein>
<evidence type="ECO:0000313" key="2">
    <source>
        <dbReference type="Proteomes" id="UP000184096"/>
    </source>
</evidence>
<keyword evidence="2" id="KW-1185">Reference proteome</keyword>
<evidence type="ECO:0000313" key="1">
    <source>
        <dbReference type="EMBL" id="SHN81883.1"/>
    </source>
</evidence>
<dbReference type="EMBL" id="LT670849">
    <property type="protein sequence ID" value="SHN81883.1"/>
    <property type="molecule type" value="Genomic_DNA"/>
</dbReference>
<name>A0A1M7UFV3_9BRAD</name>
<dbReference type="RefSeq" id="WP_072821797.1">
    <property type="nucleotide sequence ID" value="NZ_LT670849.1"/>
</dbReference>
<proteinExistence type="predicted"/>
<gene>
    <name evidence="1" type="ORF">SAMN05444170_4934</name>
</gene>
<organism evidence="1 2">
    <name type="scientific">Bradyrhizobium erythrophlei</name>
    <dbReference type="NCBI Taxonomy" id="1437360"/>
    <lineage>
        <taxon>Bacteria</taxon>
        <taxon>Pseudomonadati</taxon>
        <taxon>Pseudomonadota</taxon>
        <taxon>Alphaproteobacteria</taxon>
        <taxon>Hyphomicrobiales</taxon>
        <taxon>Nitrobacteraceae</taxon>
        <taxon>Bradyrhizobium</taxon>
    </lineage>
</organism>
<sequence length="92" mass="10781">MASSDKQWRIDFAKRLKGFRLQFQAYKPRGENSDHDHCAACWAKFAEFEGSDILHEGYATCDDYPRGARYEWVCQTCFDDLKDEMQWSTAAK</sequence>
<accession>A0A1M7UFV3</accession>
<reference evidence="2" key="1">
    <citation type="submission" date="2016-11" db="EMBL/GenBank/DDBJ databases">
        <authorList>
            <person name="Varghese N."/>
            <person name="Submissions S."/>
        </authorList>
    </citation>
    <scope>NUCLEOTIDE SEQUENCE [LARGE SCALE GENOMIC DNA]</scope>
    <source>
        <strain evidence="2">GAS401</strain>
    </source>
</reference>
<dbReference type="AlphaFoldDB" id="A0A1M7UFV3"/>
<dbReference type="Proteomes" id="UP000184096">
    <property type="component" value="Chromosome I"/>
</dbReference>
<dbReference type="OrthoDB" id="1362328at2"/>